<dbReference type="Gene3D" id="3.90.960.10">
    <property type="entry name" value="YbaK/aminoacyl-tRNA synthetase-associated domain"/>
    <property type="match status" value="1"/>
</dbReference>
<feature type="domain" description="YbaK/aminoacyl-tRNA synthetase-associated" evidence="1">
    <location>
        <begin position="26"/>
        <end position="150"/>
    </location>
</feature>
<accession>A0A133UTW8</accession>
<dbReference type="PANTHER" id="PTHR30411:SF9">
    <property type="entry name" value="MULTIFUNCTIONAL SER_THR-TRNA DEACYLASE PROXP-Y"/>
    <property type="match status" value="1"/>
</dbReference>
<comment type="caution">
    <text evidence="2">The sequence shown here is derived from an EMBL/GenBank/DDBJ whole genome shotgun (WGS) entry which is preliminary data.</text>
</comment>
<sequence length="163" mass="18424">MSQNEIYLTIKKILEEEGIEFKVFEHKPVHTSEEAAEERGVDLKTGVKSMIFKKGESEKEEEEYIMALVPGDKKVDEEKLEKIQGGELKLAPPDEVKRKTGCEVGSVPPFGFEESLETFMDENILENDSVNFSAGSHTKSIQMDPVDLKDITKAEKCRISKEK</sequence>
<organism evidence="2 3">
    <name type="scientific">candidate division MSBL1 archaeon SCGC-AAA259I09</name>
    <dbReference type="NCBI Taxonomy" id="1698267"/>
    <lineage>
        <taxon>Archaea</taxon>
        <taxon>Methanobacteriati</taxon>
        <taxon>Methanobacteriota</taxon>
        <taxon>candidate division MSBL1</taxon>
    </lineage>
</organism>
<dbReference type="PANTHER" id="PTHR30411">
    <property type="entry name" value="CYTOPLASMIC PROTEIN"/>
    <property type="match status" value="1"/>
</dbReference>
<dbReference type="GO" id="GO:0002161">
    <property type="term" value="F:aminoacyl-tRNA deacylase activity"/>
    <property type="evidence" value="ECO:0007669"/>
    <property type="project" value="InterPro"/>
</dbReference>
<gene>
    <name evidence="2" type="ORF">AKJ37_02550</name>
</gene>
<keyword evidence="3" id="KW-1185">Reference proteome</keyword>
<name>A0A133UTW8_9EURY</name>
<dbReference type="SUPFAM" id="SSF55826">
    <property type="entry name" value="YbaK/ProRS associated domain"/>
    <property type="match status" value="1"/>
</dbReference>
<dbReference type="InterPro" id="IPR007214">
    <property type="entry name" value="YbaK/aa-tRNA-synth-assoc-dom"/>
</dbReference>
<dbReference type="AlphaFoldDB" id="A0A133UTW8"/>
<evidence type="ECO:0000313" key="3">
    <source>
        <dbReference type="Proteomes" id="UP000070463"/>
    </source>
</evidence>
<dbReference type="EMBL" id="LHXR01000023">
    <property type="protein sequence ID" value="KXA97663.1"/>
    <property type="molecule type" value="Genomic_DNA"/>
</dbReference>
<evidence type="ECO:0000313" key="2">
    <source>
        <dbReference type="EMBL" id="KXA97663.1"/>
    </source>
</evidence>
<dbReference type="Pfam" id="PF04073">
    <property type="entry name" value="tRNA_edit"/>
    <property type="match status" value="1"/>
</dbReference>
<protein>
    <recommendedName>
        <fullName evidence="1">YbaK/aminoacyl-tRNA synthetase-associated domain-containing protein</fullName>
    </recommendedName>
</protein>
<evidence type="ECO:0000259" key="1">
    <source>
        <dbReference type="Pfam" id="PF04073"/>
    </source>
</evidence>
<dbReference type="Proteomes" id="UP000070463">
    <property type="component" value="Unassembled WGS sequence"/>
</dbReference>
<dbReference type="InterPro" id="IPR036754">
    <property type="entry name" value="YbaK/aa-tRNA-synt-asso_dom_sf"/>
</dbReference>
<reference evidence="2 3" key="1">
    <citation type="journal article" date="2016" name="Sci. Rep.">
        <title>Metabolic traits of an uncultured archaeal lineage -MSBL1- from brine pools of the Red Sea.</title>
        <authorList>
            <person name="Mwirichia R."/>
            <person name="Alam I."/>
            <person name="Rashid M."/>
            <person name="Vinu M."/>
            <person name="Ba-Alawi W."/>
            <person name="Anthony Kamau A."/>
            <person name="Kamanda Ngugi D."/>
            <person name="Goker M."/>
            <person name="Klenk H.P."/>
            <person name="Bajic V."/>
            <person name="Stingl U."/>
        </authorList>
    </citation>
    <scope>NUCLEOTIDE SEQUENCE [LARGE SCALE GENOMIC DNA]</scope>
    <source>
        <strain evidence="2">SCGC-AAA259I09</strain>
    </source>
</reference>
<proteinExistence type="predicted"/>